<evidence type="ECO:0000313" key="3">
    <source>
        <dbReference type="Proteomes" id="UP000241362"/>
    </source>
</evidence>
<comment type="caution">
    <text evidence="2">The sequence shown here is derived from an EMBL/GenBank/DDBJ whole genome shotgun (WGS) entry which is preliminary data.</text>
</comment>
<dbReference type="AlphaFoldDB" id="A0A2T4J8Q3"/>
<keyword evidence="3" id="KW-1185">Reference proteome</keyword>
<organism evidence="2 3">
    <name type="scientific">Fuscovulum blasticum DSM 2131</name>
    <dbReference type="NCBI Taxonomy" id="1188250"/>
    <lineage>
        <taxon>Bacteria</taxon>
        <taxon>Pseudomonadati</taxon>
        <taxon>Pseudomonadota</taxon>
        <taxon>Alphaproteobacteria</taxon>
        <taxon>Rhodobacterales</taxon>
        <taxon>Paracoccaceae</taxon>
        <taxon>Pseudogemmobacter</taxon>
    </lineage>
</organism>
<feature type="compositionally biased region" description="Low complexity" evidence="1">
    <location>
        <begin position="70"/>
        <end position="82"/>
    </location>
</feature>
<dbReference type="Proteomes" id="UP000241362">
    <property type="component" value="Unassembled WGS sequence"/>
</dbReference>
<protein>
    <submittedName>
        <fullName evidence="2">Uncharacterized protein</fullName>
    </submittedName>
</protein>
<sequence>MPEPVYDKYGNEVLSGGDGGACRDGRQSYGANDARASLPICAGSCGAGYAATANRQQCVPVTRDGGGDQQTGRDPQGSPTRG</sequence>
<name>A0A2T4J8Q3_FUSBL</name>
<proteinExistence type="predicted"/>
<feature type="region of interest" description="Disordered" evidence="1">
    <location>
        <begin position="59"/>
        <end position="82"/>
    </location>
</feature>
<dbReference type="EMBL" id="PZKE01000008">
    <property type="protein sequence ID" value="PTE14271.1"/>
    <property type="molecule type" value="Genomic_DNA"/>
</dbReference>
<gene>
    <name evidence="2" type="ORF">C5F44_09725</name>
</gene>
<accession>A0A2T4J8Q3</accession>
<reference evidence="2 3" key="1">
    <citation type="submission" date="2018-03" db="EMBL/GenBank/DDBJ databases">
        <title>Rhodobacter blasticus.</title>
        <authorList>
            <person name="Meyer T.E."/>
            <person name="Miller S."/>
            <person name="Lodha T."/>
            <person name="Gandham S."/>
            <person name="Chintalapati S."/>
            <person name="Chintalapati V.R."/>
        </authorList>
    </citation>
    <scope>NUCLEOTIDE SEQUENCE [LARGE SCALE GENOMIC DNA]</scope>
    <source>
        <strain evidence="2 3">DSM 2131</strain>
    </source>
</reference>
<evidence type="ECO:0000256" key="1">
    <source>
        <dbReference type="SAM" id="MobiDB-lite"/>
    </source>
</evidence>
<evidence type="ECO:0000313" key="2">
    <source>
        <dbReference type="EMBL" id="PTE14271.1"/>
    </source>
</evidence>